<dbReference type="RefSeq" id="WP_146393849.1">
    <property type="nucleotide sequence ID" value="NZ_SJPK01000027.1"/>
</dbReference>
<gene>
    <name evidence="3" type="ORF">CA85_49660</name>
</gene>
<keyword evidence="4" id="KW-1185">Reference proteome</keyword>
<dbReference type="Proteomes" id="UP000318053">
    <property type="component" value="Unassembled WGS sequence"/>
</dbReference>
<reference evidence="3 4" key="1">
    <citation type="submission" date="2019-02" db="EMBL/GenBank/DDBJ databases">
        <title>Deep-cultivation of Planctomycetes and their phenomic and genomic characterization uncovers novel biology.</title>
        <authorList>
            <person name="Wiegand S."/>
            <person name="Jogler M."/>
            <person name="Boedeker C."/>
            <person name="Pinto D."/>
            <person name="Vollmers J."/>
            <person name="Rivas-Marin E."/>
            <person name="Kohn T."/>
            <person name="Peeters S.H."/>
            <person name="Heuer A."/>
            <person name="Rast P."/>
            <person name="Oberbeckmann S."/>
            <person name="Bunk B."/>
            <person name="Jeske O."/>
            <person name="Meyerdierks A."/>
            <person name="Storesund J.E."/>
            <person name="Kallscheuer N."/>
            <person name="Luecker S."/>
            <person name="Lage O.M."/>
            <person name="Pohl T."/>
            <person name="Merkel B.J."/>
            <person name="Hornburger P."/>
            <person name="Mueller R.-W."/>
            <person name="Bruemmer F."/>
            <person name="Labrenz M."/>
            <person name="Spormann A.M."/>
            <person name="Op Den Camp H."/>
            <person name="Overmann J."/>
            <person name="Amann R."/>
            <person name="Jetten M.S.M."/>
            <person name="Mascher T."/>
            <person name="Medema M.H."/>
            <person name="Devos D.P."/>
            <person name="Kaster A.-K."/>
            <person name="Ovreas L."/>
            <person name="Rohde M."/>
            <person name="Galperin M.Y."/>
            <person name="Jogler C."/>
        </authorList>
    </citation>
    <scope>NUCLEOTIDE SEQUENCE [LARGE SCALE GENOMIC DNA]</scope>
    <source>
        <strain evidence="3 4">CA85</strain>
    </source>
</reference>
<feature type="compositionally biased region" description="Polar residues" evidence="1">
    <location>
        <begin position="25"/>
        <end position="36"/>
    </location>
</feature>
<feature type="region of interest" description="Disordered" evidence="1">
    <location>
        <begin position="300"/>
        <end position="323"/>
    </location>
</feature>
<accession>A0A5C5WYJ1</accession>
<feature type="region of interest" description="Disordered" evidence="1">
    <location>
        <begin position="23"/>
        <end position="42"/>
    </location>
</feature>
<feature type="signal peptide" evidence="2">
    <location>
        <begin position="1"/>
        <end position="22"/>
    </location>
</feature>
<dbReference type="EMBL" id="SJPK01000027">
    <property type="protein sequence ID" value="TWT55339.1"/>
    <property type="molecule type" value="Genomic_DNA"/>
</dbReference>
<feature type="compositionally biased region" description="Basic and acidic residues" evidence="1">
    <location>
        <begin position="306"/>
        <end position="323"/>
    </location>
</feature>
<evidence type="ECO:0000256" key="1">
    <source>
        <dbReference type="SAM" id="MobiDB-lite"/>
    </source>
</evidence>
<dbReference type="Pfam" id="PF14885">
    <property type="entry name" value="GHL15"/>
    <property type="match status" value="1"/>
</dbReference>
<sequence precursor="true">MNDLVTAVLLTLACCIGAATHAGTPDTQSPSTTINREASEPAADAVRMPDFAWGRVPLYVHIRKDTAFTDEEIQYLSTFPLITFEKSTGNRDSGSTEAGTLKAARAVKAINPDTKILYYRNVIVHYGGYAANQSLEDIPGGFLVGRDGDEKLIRNRLPAYDLSNKTLREQWIDAADDVCSDPAIDGIFLDGVVKVLEPAYLKREIGEQKKAAELAGYVTLIEDTRQMLGPNQLMIANVLRARFPDSGLSYMETLDGSYIEGFEGAVGMSRKDYVAKGMEAFQQAAQDGAIIAFTCGLGSNQQDADETPRSGARERGRPTRRGDAQSRFDYQLAMFLVCAEKYSYFDLKDSYDAKSSKTWLTHPPEYDRRLGAPKGPAVRVGYTYTREFAHASVHLDIENETGTIDWQE</sequence>
<dbReference type="AlphaFoldDB" id="A0A5C5WYJ1"/>
<keyword evidence="2" id="KW-0732">Signal</keyword>
<proteinExistence type="predicted"/>
<evidence type="ECO:0000256" key="2">
    <source>
        <dbReference type="SAM" id="SignalP"/>
    </source>
</evidence>
<feature type="chain" id="PRO_5022896988" evidence="2">
    <location>
        <begin position="23"/>
        <end position="408"/>
    </location>
</feature>
<evidence type="ECO:0000313" key="4">
    <source>
        <dbReference type="Proteomes" id="UP000318053"/>
    </source>
</evidence>
<comment type="caution">
    <text evidence="3">The sequence shown here is derived from an EMBL/GenBank/DDBJ whole genome shotgun (WGS) entry which is preliminary data.</text>
</comment>
<evidence type="ECO:0000313" key="3">
    <source>
        <dbReference type="EMBL" id="TWT55339.1"/>
    </source>
</evidence>
<protein>
    <submittedName>
        <fullName evidence="3">Uncharacterized protein</fullName>
    </submittedName>
</protein>
<organism evidence="3 4">
    <name type="scientific">Allorhodopirellula solitaria</name>
    <dbReference type="NCBI Taxonomy" id="2527987"/>
    <lineage>
        <taxon>Bacteria</taxon>
        <taxon>Pseudomonadati</taxon>
        <taxon>Planctomycetota</taxon>
        <taxon>Planctomycetia</taxon>
        <taxon>Pirellulales</taxon>
        <taxon>Pirellulaceae</taxon>
        <taxon>Allorhodopirellula</taxon>
    </lineage>
</organism>
<dbReference type="OrthoDB" id="9779834at2"/>
<name>A0A5C5WYJ1_9BACT</name>
<dbReference type="InterPro" id="IPR029455">
    <property type="entry name" value="GHL15"/>
</dbReference>